<evidence type="ECO:0000313" key="4">
    <source>
        <dbReference type="Proteomes" id="UP000179284"/>
    </source>
</evidence>
<dbReference type="RefSeq" id="WP_071175962.1">
    <property type="nucleotide sequence ID" value="NZ_CP017831.1"/>
</dbReference>
<feature type="domain" description="DUF1980" evidence="2">
    <location>
        <begin position="181"/>
        <end position="305"/>
    </location>
</feature>
<dbReference type="InterPro" id="IPR052955">
    <property type="entry name" value="UPF0703_membrane_permease"/>
</dbReference>
<dbReference type="EMBL" id="CP017831">
    <property type="protein sequence ID" value="AOZ96256.1"/>
    <property type="molecule type" value="Genomic_DNA"/>
</dbReference>
<gene>
    <name evidence="3" type="ORF">bhn_I1222</name>
</gene>
<dbReference type="SUPFAM" id="SSF52540">
    <property type="entry name" value="P-loop containing nucleoside triphosphate hydrolases"/>
    <property type="match status" value="1"/>
</dbReference>
<dbReference type="Pfam" id="PF02492">
    <property type="entry name" value="cobW"/>
    <property type="match status" value="1"/>
</dbReference>
<dbReference type="Gene3D" id="3.40.50.300">
    <property type="entry name" value="P-loop containing nucleotide triphosphate hydrolases"/>
    <property type="match status" value="1"/>
</dbReference>
<evidence type="ECO:0000259" key="2">
    <source>
        <dbReference type="Pfam" id="PF21537"/>
    </source>
</evidence>
<dbReference type="InterPro" id="IPR003495">
    <property type="entry name" value="CobW/HypB/UreG_nucleotide-bd"/>
</dbReference>
<evidence type="ECO:0000259" key="1">
    <source>
        <dbReference type="Pfam" id="PF02492"/>
    </source>
</evidence>
<name>A0A1D9P0V3_9FIRM</name>
<dbReference type="AlphaFoldDB" id="A0A1D9P0V3"/>
<dbReference type="OrthoDB" id="9770408at2"/>
<dbReference type="KEGG" id="bhu:bhn_I1222"/>
<dbReference type="Proteomes" id="UP000179284">
    <property type="component" value="Chromosome I"/>
</dbReference>
<feature type="domain" description="CobW/HypB/UreG nucleotide-binding" evidence="1">
    <location>
        <begin position="4"/>
        <end position="162"/>
    </location>
</feature>
<dbReference type="Pfam" id="PF21537">
    <property type="entry name" value="DUF1980_C"/>
    <property type="match status" value="1"/>
</dbReference>
<dbReference type="PANTHER" id="PTHR40047">
    <property type="entry name" value="UPF0703 PROTEIN YCGQ"/>
    <property type="match status" value="1"/>
</dbReference>
<keyword evidence="4" id="KW-1185">Reference proteome</keyword>
<accession>A0A1D9P0V3</accession>
<dbReference type="PANTHER" id="PTHR40047:SF1">
    <property type="entry name" value="UPF0703 PROTEIN YCGQ"/>
    <property type="match status" value="1"/>
</dbReference>
<sequence length="311" mass="36312">MGKVYFVNGFLGAGKTRFIQELLEEDYFKIKGKTLLLLCEEGETEYDDYLMQTLNVEIKKIENEEDFTPDNLTNIEKESSPERIIIEFNGMWMRKDLEFPWYWNDIMEIAIFDTPSFDMYARNMKSLLSEQVRNAYMAVFFSADGFKDKLATYRRNVKAVNSKLNIVFKDRDGDDIVTRFEDELPYDLNATLIDITDDAFAAFYLDSLDNIDRYIGKRVRFTAQVMKTKDQTRKSFLAGRMAMTCCEQDLSLFGVICDYDQIDELIHGSWAVIEGTLSKEFFSKYENEFLICKVEDIQICGKPKKEIIDVV</sequence>
<evidence type="ECO:0000313" key="3">
    <source>
        <dbReference type="EMBL" id="AOZ96256.1"/>
    </source>
</evidence>
<organism evidence="3 4">
    <name type="scientific">Butyrivibrio hungatei</name>
    <dbReference type="NCBI Taxonomy" id="185008"/>
    <lineage>
        <taxon>Bacteria</taxon>
        <taxon>Bacillati</taxon>
        <taxon>Bacillota</taxon>
        <taxon>Clostridia</taxon>
        <taxon>Lachnospirales</taxon>
        <taxon>Lachnospiraceae</taxon>
        <taxon>Butyrivibrio</taxon>
    </lineage>
</organism>
<protein>
    <submittedName>
        <fullName evidence="3">CobW/HypB/UreG nucleotide-binding domain-containing protein</fullName>
    </submittedName>
</protein>
<reference evidence="4" key="1">
    <citation type="submission" date="2016-10" db="EMBL/GenBank/DDBJ databases">
        <title>The complete genome sequence of the rumen bacterium Butyrivibrio hungatei MB2003.</title>
        <authorList>
            <person name="Palevich N."/>
            <person name="Kelly W.J."/>
            <person name="Leahy S.C."/>
            <person name="Altermann E."/>
            <person name="Rakonjac J."/>
            <person name="Attwood G.T."/>
        </authorList>
    </citation>
    <scope>NUCLEOTIDE SEQUENCE [LARGE SCALE GENOMIC DNA]</scope>
    <source>
        <strain evidence="4">MB2003</strain>
    </source>
</reference>
<dbReference type="InterPro" id="IPR027417">
    <property type="entry name" value="P-loop_NTPase"/>
</dbReference>
<dbReference type="InterPro" id="IPR048447">
    <property type="entry name" value="DUF1980_C"/>
</dbReference>
<proteinExistence type="predicted"/>